<dbReference type="Proteomes" id="UP000001476">
    <property type="component" value="Chromosome"/>
</dbReference>
<proteinExistence type="predicted"/>
<dbReference type="KEGG" id="eel:EUBELI_00588"/>
<evidence type="ECO:0000313" key="2">
    <source>
        <dbReference type="Proteomes" id="UP000001476"/>
    </source>
</evidence>
<dbReference type="AlphaFoldDB" id="C4Z4B7"/>
<name>C4Z4B7_LACE2</name>
<keyword evidence="2" id="KW-1185">Reference proteome</keyword>
<dbReference type="HOGENOM" id="CLU_1254373_0_0_9"/>
<gene>
    <name evidence="1" type="ordered locus">EUBELI_00588</name>
</gene>
<reference evidence="1 2" key="1">
    <citation type="journal article" date="2009" name="Proc. Natl. Acad. Sci. U.S.A.">
        <title>Characterizing a model human gut microbiota composed of members of its two dominant bacterial phyla.</title>
        <authorList>
            <person name="Mahowald M.A."/>
            <person name="Rey F.E."/>
            <person name="Seedorf H."/>
            <person name="Turnbaugh P.J."/>
            <person name="Fulton R.S."/>
            <person name="Wollam A."/>
            <person name="Shah N."/>
            <person name="Wang C."/>
            <person name="Magrini V."/>
            <person name="Wilson R.K."/>
            <person name="Cantarel B.L."/>
            <person name="Coutinho P.M."/>
            <person name="Henrissat B."/>
            <person name="Crock L.W."/>
            <person name="Russell A."/>
            <person name="Verberkmoes N.C."/>
            <person name="Hettich R.L."/>
            <person name="Gordon J.I."/>
        </authorList>
    </citation>
    <scope>NUCLEOTIDE SEQUENCE [LARGE SCALE GENOMIC DNA]</scope>
    <source>
        <strain evidence="2">ATCC 27750 / DSM 3376 / VPI C15-48 / C15-B4</strain>
    </source>
</reference>
<sequence>MKISVIGDIINDSLNEKELDIMRHFSRTELKAAINILKEFTSKGNFAVLMYMGDTDKLEVSQTLNSDMSCFLLYGSIQPLAFFFAENIPMTAGELEEIINKQSAVYEEEMDNYRNALKESGADNGLFITKYESMIHTFIAYDPDQSGDRDCYAPFIEGAFNVEPGKGQFVNEVMRLEVYDDEYEDDCVIQKKHFVYLSSVKFMGAFNMRMMMSMVDAQYN</sequence>
<accession>C4Z4B7</accession>
<evidence type="ECO:0000313" key="1">
    <source>
        <dbReference type="EMBL" id="ACR71601.1"/>
    </source>
</evidence>
<dbReference type="STRING" id="515620.EUBELI_00588"/>
<dbReference type="EMBL" id="CP001104">
    <property type="protein sequence ID" value="ACR71601.1"/>
    <property type="molecule type" value="Genomic_DNA"/>
</dbReference>
<protein>
    <submittedName>
        <fullName evidence="1">Uncharacterized protein</fullName>
    </submittedName>
</protein>
<organism evidence="1 2">
    <name type="scientific">Lachnospira eligens (strain ATCC 27750 / DSM 3376 / VPI C15-48 / C15-B4)</name>
    <name type="common">Eubacterium eligens</name>
    <dbReference type="NCBI Taxonomy" id="515620"/>
    <lineage>
        <taxon>Bacteria</taxon>
        <taxon>Bacillati</taxon>
        <taxon>Bacillota</taxon>
        <taxon>Clostridia</taxon>
        <taxon>Lachnospirales</taxon>
        <taxon>Lachnospiraceae</taxon>
        <taxon>Lachnospira</taxon>
    </lineage>
</organism>